<comment type="caution">
    <text evidence="3">The sequence shown here is derived from an EMBL/GenBank/DDBJ whole genome shotgun (WGS) entry which is preliminary data.</text>
</comment>
<accession>A0ABU1U6K8</accession>
<organism evidence="3 4">
    <name type="scientific">Arthrobacter ginsengisoli</name>
    <dbReference type="NCBI Taxonomy" id="1356565"/>
    <lineage>
        <taxon>Bacteria</taxon>
        <taxon>Bacillati</taxon>
        <taxon>Actinomycetota</taxon>
        <taxon>Actinomycetes</taxon>
        <taxon>Micrococcales</taxon>
        <taxon>Micrococcaceae</taxon>
        <taxon>Arthrobacter</taxon>
    </lineage>
</organism>
<evidence type="ECO:0000313" key="3">
    <source>
        <dbReference type="EMBL" id="MDR7080817.1"/>
    </source>
</evidence>
<keyword evidence="2" id="KW-0472">Membrane</keyword>
<protein>
    <recommendedName>
        <fullName evidence="5">DUF948 domain-containing protein</fullName>
    </recommendedName>
</protein>
<proteinExistence type="predicted"/>
<dbReference type="Proteomes" id="UP001252243">
    <property type="component" value="Unassembled WGS sequence"/>
</dbReference>
<name>A0ABU1U6K8_9MICC</name>
<evidence type="ECO:0000256" key="2">
    <source>
        <dbReference type="SAM" id="Phobius"/>
    </source>
</evidence>
<feature type="region of interest" description="Disordered" evidence="1">
    <location>
        <begin position="93"/>
        <end position="121"/>
    </location>
</feature>
<evidence type="ECO:0000256" key="1">
    <source>
        <dbReference type="SAM" id="MobiDB-lite"/>
    </source>
</evidence>
<evidence type="ECO:0008006" key="5">
    <source>
        <dbReference type="Google" id="ProtNLM"/>
    </source>
</evidence>
<feature type="transmembrane region" description="Helical" evidence="2">
    <location>
        <begin position="6"/>
        <end position="29"/>
    </location>
</feature>
<feature type="compositionally biased region" description="Basic and acidic residues" evidence="1">
    <location>
        <begin position="105"/>
        <end position="121"/>
    </location>
</feature>
<keyword evidence="2" id="KW-0812">Transmembrane</keyword>
<evidence type="ECO:0000313" key="4">
    <source>
        <dbReference type="Proteomes" id="UP001252243"/>
    </source>
</evidence>
<reference evidence="3 4" key="1">
    <citation type="submission" date="2023-07" db="EMBL/GenBank/DDBJ databases">
        <title>Sorghum-associated microbial communities from plants grown in Nebraska, USA.</title>
        <authorList>
            <person name="Schachtman D."/>
        </authorList>
    </citation>
    <scope>NUCLEOTIDE SEQUENCE [LARGE SCALE GENOMIC DNA]</scope>
    <source>
        <strain evidence="3 4">BE167</strain>
    </source>
</reference>
<keyword evidence="4" id="KW-1185">Reference proteome</keyword>
<gene>
    <name evidence="3" type="ORF">J2X01_000086</name>
</gene>
<dbReference type="EMBL" id="JAVDVQ010000001">
    <property type="protein sequence ID" value="MDR7080817.1"/>
    <property type="molecule type" value="Genomic_DNA"/>
</dbReference>
<keyword evidence="2" id="KW-1133">Transmembrane helix</keyword>
<sequence>MPWWSWIVIWIALVALSLLFFVVLGIRLFRKFTATFKDLGEAGERFSAFPSVAPASADTDGTGYGSGASPEPGSAVFASPVAMGHDYRAAKAARKEVRRQRRVQRRLDRGQPQRLHDIEFS</sequence>
<dbReference type="RefSeq" id="WP_310049444.1">
    <property type="nucleotide sequence ID" value="NZ_JAVDVQ010000001.1"/>
</dbReference>